<reference evidence="1" key="1">
    <citation type="journal article" date="2015" name="Nature">
        <title>Complex archaea that bridge the gap between prokaryotes and eukaryotes.</title>
        <authorList>
            <person name="Spang A."/>
            <person name="Saw J.H."/>
            <person name="Jorgensen S.L."/>
            <person name="Zaremba-Niedzwiedzka K."/>
            <person name="Martijn J."/>
            <person name="Lind A.E."/>
            <person name="van Eijk R."/>
            <person name="Schleper C."/>
            <person name="Guy L."/>
            <person name="Ettema T.J."/>
        </authorList>
    </citation>
    <scope>NUCLEOTIDE SEQUENCE</scope>
</reference>
<name>A0A0F9BS95_9ZZZZ</name>
<sequence length="62" mass="7602">MPLPILQEGISGVSKIFIKEPLKKWWDYHRIDREIFRRIKDTFKDEGYDFEDFFNDLCETCQ</sequence>
<evidence type="ECO:0000313" key="1">
    <source>
        <dbReference type="EMBL" id="KKL24804.1"/>
    </source>
</evidence>
<dbReference type="EMBL" id="LAZR01036451">
    <property type="protein sequence ID" value="KKL24804.1"/>
    <property type="molecule type" value="Genomic_DNA"/>
</dbReference>
<dbReference type="AlphaFoldDB" id="A0A0F9BS95"/>
<protein>
    <submittedName>
        <fullName evidence="1">Uncharacterized protein</fullName>
    </submittedName>
</protein>
<comment type="caution">
    <text evidence="1">The sequence shown here is derived from an EMBL/GenBank/DDBJ whole genome shotgun (WGS) entry which is preliminary data.</text>
</comment>
<gene>
    <name evidence="1" type="ORF">LCGC14_2411670</name>
</gene>
<accession>A0A0F9BS95</accession>
<proteinExistence type="predicted"/>
<organism evidence="1">
    <name type="scientific">marine sediment metagenome</name>
    <dbReference type="NCBI Taxonomy" id="412755"/>
    <lineage>
        <taxon>unclassified sequences</taxon>
        <taxon>metagenomes</taxon>
        <taxon>ecological metagenomes</taxon>
    </lineage>
</organism>